<reference evidence="2" key="1">
    <citation type="submission" date="2019-03" db="EMBL/GenBank/DDBJ databases">
        <title>WGS assembly of Setaria viridis.</title>
        <authorList>
            <person name="Huang P."/>
            <person name="Jenkins J."/>
            <person name="Grimwood J."/>
            <person name="Barry K."/>
            <person name="Healey A."/>
            <person name="Mamidi S."/>
            <person name="Sreedasyam A."/>
            <person name="Shu S."/>
            <person name="Feldman M."/>
            <person name="Wu J."/>
            <person name="Yu Y."/>
            <person name="Chen C."/>
            <person name="Johnson J."/>
            <person name="Rokhsar D."/>
            <person name="Baxter I."/>
            <person name="Schmutz J."/>
            <person name="Brutnell T."/>
            <person name="Kellogg E."/>
        </authorList>
    </citation>
    <scope>NUCLEOTIDE SEQUENCE [LARGE SCALE GENOMIC DNA]</scope>
</reference>
<dbReference type="AlphaFoldDB" id="A0A4U6UP77"/>
<feature type="region of interest" description="Disordered" evidence="1">
    <location>
        <begin position="89"/>
        <end position="110"/>
    </location>
</feature>
<keyword evidence="3" id="KW-1185">Reference proteome</keyword>
<dbReference type="Gramene" id="TKW17422">
    <property type="protein sequence ID" value="TKW17422"/>
    <property type="gene ID" value="SEVIR_5G365200v2"/>
</dbReference>
<evidence type="ECO:0000256" key="1">
    <source>
        <dbReference type="SAM" id="MobiDB-lite"/>
    </source>
</evidence>
<protein>
    <submittedName>
        <fullName evidence="2">Uncharacterized protein</fullName>
    </submittedName>
</protein>
<accession>A0A4U6UP77</accession>
<dbReference type="Proteomes" id="UP000298652">
    <property type="component" value="Chromosome 5"/>
</dbReference>
<sequence length="110" mass="11881">MSCHSSTSSIPPRALSPQIRLPSLHTGLRFNRTRLPSRQRHVALRRALAPLAQLGARQAAPHLTNATATFASMSPLRHRRLDLACPMVTPTVEGPHQRVTPTACGGPGTH</sequence>
<dbReference type="EMBL" id="CM016556">
    <property type="protein sequence ID" value="TKW17422.1"/>
    <property type="molecule type" value="Genomic_DNA"/>
</dbReference>
<evidence type="ECO:0000313" key="3">
    <source>
        <dbReference type="Proteomes" id="UP000298652"/>
    </source>
</evidence>
<proteinExistence type="predicted"/>
<gene>
    <name evidence="2" type="ORF">SEVIR_5G365200v2</name>
</gene>
<name>A0A4U6UP77_SETVI</name>
<evidence type="ECO:0000313" key="2">
    <source>
        <dbReference type="EMBL" id="TKW17422.1"/>
    </source>
</evidence>
<organism evidence="2 3">
    <name type="scientific">Setaria viridis</name>
    <name type="common">Green bristlegrass</name>
    <name type="synonym">Setaria italica subsp. viridis</name>
    <dbReference type="NCBI Taxonomy" id="4556"/>
    <lineage>
        <taxon>Eukaryota</taxon>
        <taxon>Viridiplantae</taxon>
        <taxon>Streptophyta</taxon>
        <taxon>Embryophyta</taxon>
        <taxon>Tracheophyta</taxon>
        <taxon>Spermatophyta</taxon>
        <taxon>Magnoliopsida</taxon>
        <taxon>Liliopsida</taxon>
        <taxon>Poales</taxon>
        <taxon>Poaceae</taxon>
        <taxon>PACMAD clade</taxon>
        <taxon>Panicoideae</taxon>
        <taxon>Panicodae</taxon>
        <taxon>Paniceae</taxon>
        <taxon>Cenchrinae</taxon>
        <taxon>Setaria</taxon>
    </lineage>
</organism>